<dbReference type="Pfam" id="PF00646">
    <property type="entry name" value="F-box"/>
    <property type="match status" value="1"/>
</dbReference>
<reference evidence="4" key="1">
    <citation type="submission" date="2022-07" db="EMBL/GenBank/DDBJ databases">
        <authorList>
            <person name="Macas J."/>
            <person name="Novak P."/>
            <person name="Neumann P."/>
        </authorList>
    </citation>
    <scope>NUCLEOTIDE SEQUENCE</scope>
</reference>
<feature type="region of interest" description="Disordered" evidence="1">
    <location>
        <begin position="21"/>
        <end position="43"/>
    </location>
</feature>
<organism evidence="4 5">
    <name type="scientific">Cuscuta epithymum</name>
    <dbReference type="NCBI Taxonomy" id="186058"/>
    <lineage>
        <taxon>Eukaryota</taxon>
        <taxon>Viridiplantae</taxon>
        <taxon>Streptophyta</taxon>
        <taxon>Embryophyta</taxon>
        <taxon>Tracheophyta</taxon>
        <taxon>Spermatophyta</taxon>
        <taxon>Magnoliopsida</taxon>
        <taxon>eudicotyledons</taxon>
        <taxon>Gunneridae</taxon>
        <taxon>Pentapetalae</taxon>
        <taxon>asterids</taxon>
        <taxon>lamiids</taxon>
        <taxon>Solanales</taxon>
        <taxon>Convolvulaceae</taxon>
        <taxon>Cuscuteae</taxon>
        <taxon>Cuscuta</taxon>
        <taxon>Cuscuta subgen. Cuscuta</taxon>
    </lineage>
</organism>
<dbReference type="Gene3D" id="1.20.1280.50">
    <property type="match status" value="1"/>
</dbReference>
<feature type="compositionally biased region" description="Basic residues" evidence="1">
    <location>
        <begin position="32"/>
        <end position="43"/>
    </location>
</feature>
<feature type="domain" description="F-box" evidence="2">
    <location>
        <begin position="69"/>
        <end position="107"/>
    </location>
</feature>
<dbReference type="CDD" id="cd09917">
    <property type="entry name" value="F-box_SF"/>
    <property type="match status" value="1"/>
</dbReference>
<evidence type="ECO:0000313" key="5">
    <source>
        <dbReference type="Proteomes" id="UP001152523"/>
    </source>
</evidence>
<dbReference type="AlphaFoldDB" id="A0AAV0CIZ3"/>
<dbReference type="InterPro" id="IPR036047">
    <property type="entry name" value="F-box-like_dom_sf"/>
</dbReference>
<gene>
    <name evidence="3" type="ORF">CEPIT_LOCUS4025</name>
    <name evidence="4" type="ORF">CEPIT_LOCUS6661</name>
</gene>
<sequence>MIVDPVYPLCRSGLCAPMRCPKGEEEEETKGRSKKGRKKGSIKKKKIVEIANRDKVKVGGGEENEHSFQHVRSELPREILEIIIGHLNLMDNIRASAVCKTWNSVARFVRVSNKPPWLMFLPKFGDLVDFYDPSLRKTYSVELPELRSSRLCYTKDGWLLLYKPRTQRVLFFNPYSRQLINLPKLELTYQIVAFSAAPTSPKCIVFTVKHISPTLVAISTCFPGATEWTTEHYQNRLPFVSSIWNKLVFCNGLFYCLSLTGWLGVYNPEQHSWVVRVVPPPRCPENFFVKNWWKGKFMAEHNGDIYVIYTCSSANPVIYKLDQANRVWVGVQTLSGLTLFASFLSSQARTDVLGLMRNSIYFSKVRFYGRRCISYSLDHDRYYPRKQCYDWGEQDPFESIWIEPPEDLSAFV</sequence>
<dbReference type="EMBL" id="CAMAPF010000021">
    <property type="protein sequence ID" value="CAH9071652.1"/>
    <property type="molecule type" value="Genomic_DNA"/>
</dbReference>
<dbReference type="Pfam" id="PF03478">
    <property type="entry name" value="Beta-prop_KIB1-4"/>
    <property type="match status" value="1"/>
</dbReference>
<dbReference type="InterPro" id="IPR005174">
    <property type="entry name" value="KIB1-4_b-propeller"/>
</dbReference>
<protein>
    <recommendedName>
        <fullName evidence="2">F-box domain-containing protein</fullName>
    </recommendedName>
</protein>
<dbReference type="InterPro" id="IPR001810">
    <property type="entry name" value="F-box_dom"/>
</dbReference>
<dbReference type="SUPFAM" id="SSF81383">
    <property type="entry name" value="F-box domain"/>
    <property type="match status" value="1"/>
</dbReference>
<dbReference type="PANTHER" id="PTHR33127">
    <property type="entry name" value="TRANSMEMBRANE PROTEIN"/>
    <property type="match status" value="1"/>
</dbReference>
<keyword evidence="5" id="KW-1185">Reference proteome</keyword>
<evidence type="ECO:0000313" key="3">
    <source>
        <dbReference type="EMBL" id="CAH9071652.1"/>
    </source>
</evidence>
<dbReference type="EMBL" id="CAMAPF010000033">
    <property type="protein sequence ID" value="CAH9078953.1"/>
    <property type="molecule type" value="Genomic_DNA"/>
</dbReference>
<proteinExistence type="predicted"/>
<dbReference type="PROSITE" id="PS50181">
    <property type="entry name" value="FBOX"/>
    <property type="match status" value="1"/>
</dbReference>
<evidence type="ECO:0000256" key="1">
    <source>
        <dbReference type="SAM" id="MobiDB-lite"/>
    </source>
</evidence>
<comment type="caution">
    <text evidence="4">The sequence shown here is derived from an EMBL/GenBank/DDBJ whole genome shotgun (WGS) entry which is preliminary data.</text>
</comment>
<dbReference type="PANTHER" id="PTHR33127:SF5">
    <property type="entry name" value="TRANSMEMBRANE PROTEIN"/>
    <property type="match status" value="1"/>
</dbReference>
<evidence type="ECO:0000313" key="4">
    <source>
        <dbReference type="EMBL" id="CAH9078953.1"/>
    </source>
</evidence>
<accession>A0AAV0CIZ3</accession>
<evidence type="ECO:0000259" key="2">
    <source>
        <dbReference type="PROSITE" id="PS50181"/>
    </source>
</evidence>
<dbReference type="Proteomes" id="UP001152523">
    <property type="component" value="Unassembled WGS sequence"/>
</dbReference>
<name>A0AAV0CIZ3_9ASTE</name>